<name>A0A1W9HY42_9HYPH</name>
<feature type="chain" id="PRO_5012664677" description="Lipid A 3-O-deacylase" evidence="1">
    <location>
        <begin position="24"/>
        <end position="201"/>
    </location>
</feature>
<evidence type="ECO:0000313" key="3">
    <source>
        <dbReference type="Proteomes" id="UP000192872"/>
    </source>
</evidence>
<evidence type="ECO:0008006" key="4">
    <source>
        <dbReference type="Google" id="ProtNLM"/>
    </source>
</evidence>
<sequence length="201" mass="21927">MKKTAFAVLLMCQLMVFGRPVHAADLLNTTPAPPPAAPVALSPFSGFEARFGGIAHSLLHRAEQSADINLEILSPRYGNASGNPFLDFVIRPRLVAGGNINLDRFRNQAYAGLVWTFDFNDRFAFELGWNALVHDGPNNPGVGSNQLALGCSLLFRESFAFTYKFADNWKVVASFDHGSNAGFCRRNVGINNAGVKIGYTF</sequence>
<dbReference type="RefSeq" id="WP_376802301.1">
    <property type="nucleotide sequence ID" value="NZ_DBNB01000034.1"/>
</dbReference>
<dbReference type="Pfam" id="PF09411">
    <property type="entry name" value="PagL"/>
    <property type="match status" value="1"/>
</dbReference>
<dbReference type="Proteomes" id="UP000192872">
    <property type="component" value="Unassembled WGS sequence"/>
</dbReference>
<feature type="signal peptide" evidence="1">
    <location>
        <begin position="1"/>
        <end position="23"/>
    </location>
</feature>
<evidence type="ECO:0000256" key="1">
    <source>
        <dbReference type="SAM" id="SignalP"/>
    </source>
</evidence>
<keyword evidence="1" id="KW-0732">Signal</keyword>
<gene>
    <name evidence="2" type="ORF">A4S15_08155</name>
</gene>
<dbReference type="Gene3D" id="2.40.160.20">
    <property type="match status" value="1"/>
</dbReference>
<evidence type="ECO:0000313" key="2">
    <source>
        <dbReference type="EMBL" id="OQW52339.1"/>
    </source>
</evidence>
<accession>A0A1W9HY42</accession>
<organism evidence="2 3">
    <name type="scientific">Candidatus Raskinella chloraquaticus</name>
    <dbReference type="NCBI Taxonomy" id="1951219"/>
    <lineage>
        <taxon>Bacteria</taxon>
        <taxon>Pseudomonadati</taxon>
        <taxon>Pseudomonadota</taxon>
        <taxon>Alphaproteobacteria</taxon>
        <taxon>Hyphomicrobiales</taxon>
        <taxon>Phreatobacteraceae</taxon>
        <taxon>Candidatus Raskinella</taxon>
    </lineage>
</organism>
<dbReference type="EMBL" id="LWDL01000013">
    <property type="protein sequence ID" value="OQW52339.1"/>
    <property type="molecule type" value="Genomic_DNA"/>
</dbReference>
<dbReference type="STRING" id="1827387.A4S15_08155"/>
<dbReference type="AlphaFoldDB" id="A0A1W9HY42"/>
<reference evidence="2 3" key="1">
    <citation type="journal article" date="2017" name="Water Res.">
        <title>Comammox in drinking water systems.</title>
        <authorList>
            <person name="Wang Y."/>
            <person name="Ma L."/>
            <person name="Mao Y."/>
            <person name="Jiang X."/>
            <person name="Xia Y."/>
            <person name="Yu K."/>
            <person name="Li B."/>
            <person name="Zhang T."/>
        </authorList>
    </citation>
    <scope>NUCLEOTIDE SEQUENCE [LARGE SCALE GENOMIC DNA]</scope>
    <source>
        <strain evidence="2">SG_bin8</strain>
    </source>
</reference>
<proteinExistence type="predicted"/>
<comment type="caution">
    <text evidence="2">The sequence shown here is derived from an EMBL/GenBank/DDBJ whole genome shotgun (WGS) entry which is preliminary data.</text>
</comment>
<protein>
    <recommendedName>
        <fullName evidence="4">Lipid A 3-O-deacylase</fullName>
    </recommendedName>
</protein>
<dbReference type="InterPro" id="IPR018550">
    <property type="entry name" value="Lipid-A_deacylase-rel"/>
</dbReference>